<dbReference type="AlphaFoldDB" id="A0AAN7ZAW7"/>
<dbReference type="GO" id="GO:0016874">
    <property type="term" value="F:ligase activity"/>
    <property type="evidence" value="ECO:0007669"/>
    <property type="project" value="UniProtKB-KW"/>
</dbReference>
<evidence type="ECO:0000313" key="6">
    <source>
        <dbReference type="EMBL" id="KAK5636662.1"/>
    </source>
</evidence>
<evidence type="ECO:0000256" key="4">
    <source>
        <dbReference type="ARBA" id="ARBA00029454"/>
    </source>
</evidence>
<reference evidence="6 7" key="1">
    <citation type="submission" date="2023-10" db="EMBL/GenBank/DDBJ databases">
        <title>Draft genome sequence of Xylaria bambusicola isolate GMP-LS, the root and basal stem rot pathogen of sugarcane in Indonesia.</title>
        <authorList>
            <person name="Selvaraj P."/>
            <person name="Muralishankar V."/>
            <person name="Muruganantham S."/>
            <person name="Sp S."/>
            <person name="Haryani S."/>
            <person name="Lau K.J.X."/>
            <person name="Naqvi N.I."/>
        </authorList>
    </citation>
    <scope>NUCLEOTIDE SEQUENCE [LARGE SCALE GENOMIC DNA]</scope>
    <source>
        <strain evidence="6">GMP-LS</strain>
    </source>
</reference>
<keyword evidence="1" id="KW-0596">Phosphopantetheine</keyword>
<dbReference type="GO" id="GO:0031177">
    <property type="term" value="F:phosphopantetheine binding"/>
    <property type="evidence" value="ECO:0007669"/>
    <property type="project" value="TreeGrafter"/>
</dbReference>
<sequence>MPSWYQAAWTVVLSLYSDSDSVTFGTILSGRDLPIDGATDTIGPLINILPFNVTLNGSSNVADYLRSIFRHSVELSDVQCSIPEDGFTRQFMTALAMEFEMVPANNQAIQPIGSSWSKILPDISLFICTTYNGEIRLCFQEKRYVRADIEGLAKHFHAAIMHLGSWTCTVGDIMDAVMKDGSADTLMTFGNCYSDTTSPASIKEDLVTLFEKATRENPRAVAVWKTPFIRRVRSSCKSYGD</sequence>
<comment type="similarity">
    <text evidence="4">Belongs to the NRP synthetase family.</text>
</comment>
<keyword evidence="2" id="KW-0597">Phosphoprotein</keyword>
<gene>
    <name evidence="6" type="ORF">RRF57_012374</name>
</gene>
<dbReference type="PANTHER" id="PTHR45527:SF11">
    <property type="entry name" value="NONRIBOSOMAL PEPTIDE SYNTHETASE 5"/>
    <property type="match status" value="1"/>
</dbReference>
<proteinExistence type="inferred from homology"/>
<dbReference type="GO" id="GO:0044550">
    <property type="term" value="P:secondary metabolite biosynthetic process"/>
    <property type="evidence" value="ECO:0007669"/>
    <property type="project" value="TreeGrafter"/>
</dbReference>
<organism evidence="6 7">
    <name type="scientific">Xylaria bambusicola</name>
    <dbReference type="NCBI Taxonomy" id="326684"/>
    <lineage>
        <taxon>Eukaryota</taxon>
        <taxon>Fungi</taxon>
        <taxon>Dikarya</taxon>
        <taxon>Ascomycota</taxon>
        <taxon>Pezizomycotina</taxon>
        <taxon>Sordariomycetes</taxon>
        <taxon>Xylariomycetidae</taxon>
        <taxon>Xylariales</taxon>
        <taxon>Xylariaceae</taxon>
        <taxon>Xylaria</taxon>
    </lineage>
</organism>
<name>A0AAN7ZAW7_9PEZI</name>
<feature type="domain" description="Condensation" evidence="5">
    <location>
        <begin position="6"/>
        <end position="74"/>
    </location>
</feature>
<evidence type="ECO:0000256" key="1">
    <source>
        <dbReference type="ARBA" id="ARBA00022450"/>
    </source>
</evidence>
<dbReference type="Proteomes" id="UP001305414">
    <property type="component" value="Unassembled WGS sequence"/>
</dbReference>
<comment type="caution">
    <text evidence="6">The sequence shown here is derived from an EMBL/GenBank/DDBJ whole genome shotgun (WGS) entry which is preliminary data.</text>
</comment>
<dbReference type="Pfam" id="PF00668">
    <property type="entry name" value="Condensation"/>
    <property type="match status" value="1"/>
</dbReference>
<accession>A0AAN7ZAW7</accession>
<dbReference type="GO" id="GO:0043041">
    <property type="term" value="P:amino acid activation for nonribosomal peptide biosynthetic process"/>
    <property type="evidence" value="ECO:0007669"/>
    <property type="project" value="TreeGrafter"/>
</dbReference>
<dbReference type="SUPFAM" id="SSF52777">
    <property type="entry name" value="CoA-dependent acyltransferases"/>
    <property type="match status" value="1"/>
</dbReference>
<keyword evidence="7" id="KW-1185">Reference proteome</keyword>
<dbReference type="GO" id="GO:0005737">
    <property type="term" value="C:cytoplasm"/>
    <property type="evidence" value="ECO:0007669"/>
    <property type="project" value="TreeGrafter"/>
</dbReference>
<dbReference type="InterPro" id="IPR001242">
    <property type="entry name" value="Condensation_dom"/>
</dbReference>
<evidence type="ECO:0000256" key="3">
    <source>
        <dbReference type="ARBA" id="ARBA00022598"/>
    </source>
</evidence>
<protein>
    <recommendedName>
        <fullName evidence="5">Condensation domain-containing protein</fullName>
    </recommendedName>
</protein>
<evidence type="ECO:0000313" key="7">
    <source>
        <dbReference type="Proteomes" id="UP001305414"/>
    </source>
</evidence>
<dbReference type="EMBL" id="JAWHQM010000074">
    <property type="protein sequence ID" value="KAK5636662.1"/>
    <property type="molecule type" value="Genomic_DNA"/>
</dbReference>
<keyword evidence="3" id="KW-0436">Ligase</keyword>
<dbReference type="Gene3D" id="3.30.559.30">
    <property type="entry name" value="Nonribosomal peptide synthetase, condensation domain"/>
    <property type="match status" value="1"/>
</dbReference>
<evidence type="ECO:0000259" key="5">
    <source>
        <dbReference type="Pfam" id="PF00668"/>
    </source>
</evidence>
<dbReference type="PANTHER" id="PTHR45527">
    <property type="entry name" value="NONRIBOSOMAL PEPTIDE SYNTHETASE"/>
    <property type="match status" value="1"/>
</dbReference>
<evidence type="ECO:0000256" key="2">
    <source>
        <dbReference type="ARBA" id="ARBA00022553"/>
    </source>
</evidence>